<evidence type="ECO:0000313" key="3">
    <source>
        <dbReference type="Proteomes" id="UP000747542"/>
    </source>
</evidence>
<proteinExistence type="predicted"/>
<sequence>MWLVTLLFVVLTVDAQLSLYSRLAFTQSHDHLPRTLINGNVLGDVGGAYKLQHALVTVFQEVLEGPLSGKMISLLVAQDVEVDINIYEFLGGMSTPVLLIRTSVSRPRDNSSLETGNQHDLQQVDQLYEQEGIDQAQQDNSPRGEHINHQLLSYSVMVVVVGREVPWQLVSPPGWWSPSAVLVLSVHTNCQAASFLQTPLLQKTSRVALLCPKHRHDHTLGQPPVTFTVYSWCPYHPERQLVVVGRWNLTKFSRWGELFQDRFASLYGATLHVSSHEEDMPYVFKNPDDTFDGVGKRMTEAIGEWMNFSITLTRQPSDSEKFNT</sequence>
<dbReference type="Proteomes" id="UP000747542">
    <property type="component" value="Unassembled WGS sequence"/>
</dbReference>
<feature type="signal peptide" evidence="1">
    <location>
        <begin position="1"/>
        <end position="15"/>
    </location>
</feature>
<dbReference type="AlphaFoldDB" id="A0A8J5N3V4"/>
<dbReference type="EMBL" id="JAHLQT010010216">
    <property type="protein sequence ID" value="KAG7172882.1"/>
    <property type="molecule type" value="Genomic_DNA"/>
</dbReference>
<accession>A0A8J5N3V4</accession>
<evidence type="ECO:0000313" key="2">
    <source>
        <dbReference type="EMBL" id="KAG7172882.1"/>
    </source>
</evidence>
<keyword evidence="3" id="KW-1185">Reference proteome</keyword>
<gene>
    <name evidence="2" type="primary">viGluR-L12</name>
    <name evidence="2" type="ORF">Hamer_G017860</name>
</gene>
<protein>
    <submittedName>
        <fullName evidence="2">Putative variant ionotropic glutamate receptor-like 12</fullName>
    </submittedName>
</protein>
<feature type="chain" id="PRO_5035186067" evidence="1">
    <location>
        <begin position="16"/>
        <end position="324"/>
    </location>
</feature>
<keyword evidence="1" id="KW-0732">Signal</keyword>
<evidence type="ECO:0000256" key="1">
    <source>
        <dbReference type="SAM" id="SignalP"/>
    </source>
</evidence>
<name>A0A8J5N3V4_HOMAM</name>
<reference evidence="2" key="1">
    <citation type="journal article" date="2021" name="Sci. Adv.">
        <title>The American lobster genome reveals insights on longevity, neural, and immune adaptations.</title>
        <authorList>
            <person name="Polinski J.M."/>
            <person name="Zimin A.V."/>
            <person name="Clark K.F."/>
            <person name="Kohn A.B."/>
            <person name="Sadowski N."/>
            <person name="Timp W."/>
            <person name="Ptitsyn A."/>
            <person name="Khanna P."/>
            <person name="Romanova D.Y."/>
            <person name="Williams P."/>
            <person name="Greenwood S.J."/>
            <person name="Moroz L.L."/>
            <person name="Walt D.R."/>
            <person name="Bodnar A.G."/>
        </authorList>
    </citation>
    <scope>NUCLEOTIDE SEQUENCE</scope>
    <source>
        <strain evidence="2">GMGI-L3</strain>
    </source>
</reference>
<keyword evidence="2" id="KW-0675">Receptor</keyword>
<organism evidence="2 3">
    <name type="scientific">Homarus americanus</name>
    <name type="common">American lobster</name>
    <dbReference type="NCBI Taxonomy" id="6706"/>
    <lineage>
        <taxon>Eukaryota</taxon>
        <taxon>Metazoa</taxon>
        <taxon>Ecdysozoa</taxon>
        <taxon>Arthropoda</taxon>
        <taxon>Crustacea</taxon>
        <taxon>Multicrustacea</taxon>
        <taxon>Malacostraca</taxon>
        <taxon>Eumalacostraca</taxon>
        <taxon>Eucarida</taxon>
        <taxon>Decapoda</taxon>
        <taxon>Pleocyemata</taxon>
        <taxon>Astacidea</taxon>
        <taxon>Nephropoidea</taxon>
        <taxon>Nephropidae</taxon>
        <taxon>Homarus</taxon>
    </lineage>
</organism>
<comment type="caution">
    <text evidence="2">The sequence shown here is derived from an EMBL/GenBank/DDBJ whole genome shotgun (WGS) entry which is preliminary data.</text>
</comment>